<accession>A0A2Z6R083</accession>
<evidence type="ECO:0000259" key="1">
    <source>
        <dbReference type="Pfam" id="PF12937"/>
    </source>
</evidence>
<keyword evidence="4" id="KW-1185">Reference proteome</keyword>
<reference evidence="3" key="2">
    <citation type="submission" date="2019-10" db="EMBL/GenBank/DDBJ databases">
        <title>Conservation and host-specific expression of non-tandemly repeated heterogenous ribosome RNA gene in arbuscular mycorrhizal fungi.</title>
        <authorList>
            <person name="Maeda T."/>
            <person name="Kobayashi Y."/>
            <person name="Nakagawa T."/>
            <person name="Ezawa T."/>
            <person name="Yamaguchi K."/>
            <person name="Bino T."/>
            <person name="Nishimoto Y."/>
            <person name="Shigenobu S."/>
            <person name="Kawaguchi M."/>
        </authorList>
    </citation>
    <scope>NUCLEOTIDE SEQUENCE</scope>
    <source>
        <strain evidence="3">HR1</strain>
    </source>
</reference>
<dbReference type="EMBL" id="BLAL01000060">
    <property type="protein sequence ID" value="GES82374.1"/>
    <property type="molecule type" value="Genomic_DNA"/>
</dbReference>
<organism evidence="2 4">
    <name type="scientific">Rhizophagus clarus</name>
    <dbReference type="NCBI Taxonomy" id="94130"/>
    <lineage>
        <taxon>Eukaryota</taxon>
        <taxon>Fungi</taxon>
        <taxon>Fungi incertae sedis</taxon>
        <taxon>Mucoromycota</taxon>
        <taxon>Glomeromycotina</taxon>
        <taxon>Glomeromycetes</taxon>
        <taxon>Glomerales</taxon>
        <taxon>Glomeraceae</taxon>
        <taxon>Rhizophagus</taxon>
    </lineage>
</organism>
<sequence length="344" mass="40210">MPQLIPDVLLLIFTELQEDLTSLYSCILVNRTWYSIAIRVLWKNLSKSYANHIPYNKRSLKILFNTISSSLSEQSIFLKNKVELSSSRPLYNNYMNFFTHISPLFVNDMVQLLTEDEEENYDNTSKDLLEEEIYKLIFNNCNCVKYFYWDTKHLLHSLPNARAFFANLHSLTINLTSMESKTLCELAGICRNIKNLKIKSLDYTNMNLEYFINAQTKLQSLYLHFGNGRAQCMSLCNAIKGKADTLKKITIKSSISTISPKFLPSLKKLQYIIINNDGGQFYNDDIWSEWKHYLDTTDFPELKYLEVSHITPMMNSFLLQKYSDIFQSISFSNDEHKLIFENNL</sequence>
<feature type="domain" description="F-box" evidence="1">
    <location>
        <begin position="6"/>
        <end position="46"/>
    </location>
</feature>
<dbReference type="Pfam" id="PF12937">
    <property type="entry name" value="F-box-like"/>
    <property type="match status" value="1"/>
</dbReference>
<dbReference type="Proteomes" id="UP000247702">
    <property type="component" value="Unassembled WGS sequence"/>
</dbReference>
<dbReference type="InterPro" id="IPR032675">
    <property type="entry name" value="LRR_dom_sf"/>
</dbReference>
<dbReference type="OrthoDB" id="2328264at2759"/>
<name>A0A2Z6R083_9GLOM</name>
<comment type="caution">
    <text evidence="2">The sequence shown here is derived from an EMBL/GenBank/DDBJ whole genome shotgun (WGS) entry which is preliminary data.</text>
</comment>
<evidence type="ECO:0000313" key="2">
    <source>
        <dbReference type="EMBL" id="GBB86258.1"/>
    </source>
</evidence>
<dbReference type="Proteomes" id="UP000615446">
    <property type="component" value="Unassembled WGS sequence"/>
</dbReference>
<dbReference type="EMBL" id="BEXD01000302">
    <property type="protein sequence ID" value="GBB86258.1"/>
    <property type="molecule type" value="Genomic_DNA"/>
</dbReference>
<dbReference type="Gene3D" id="3.80.10.10">
    <property type="entry name" value="Ribonuclease Inhibitor"/>
    <property type="match status" value="1"/>
</dbReference>
<evidence type="ECO:0000313" key="3">
    <source>
        <dbReference type="EMBL" id="GES82374.1"/>
    </source>
</evidence>
<dbReference type="InterPro" id="IPR001810">
    <property type="entry name" value="F-box_dom"/>
</dbReference>
<dbReference type="AlphaFoldDB" id="A0A2Z6R083"/>
<reference evidence="2 4" key="1">
    <citation type="submission" date="2017-11" db="EMBL/GenBank/DDBJ databases">
        <title>The genome of Rhizophagus clarus HR1 reveals common genetic basis of auxotrophy among arbuscular mycorrhizal fungi.</title>
        <authorList>
            <person name="Kobayashi Y."/>
        </authorList>
    </citation>
    <scope>NUCLEOTIDE SEQUENCE [LARGE SCALE GENOMIC DNA]</scope>
    <source>
        <strain evidence="2 4">HR1</strain>
    </source>
</reference>
<evidence type="ECO:0000313" key="4">
    <source>
        <dbReference type="Proteomes" id="UP000247702"/>
    </source>
</evidence>
<protein>
    <recommendedName>
        <fullName evidence="1">F-box domain-containing protein</fullName>
    </recommendedName>
</protein>
<dbReference type="SUPFAM" id="SSF52047">
    <property type="entry name" value="RNI-like"/>
    <property type="match status" value="1"/>
</dbReference>
<gene>
    <name evidence="3" type="ORF">RCL2_000958600</name>
    <name evidence="2" type="ORF">RclHR1_01270004</name>
</gene>
<proteinExistence type="predicted"/>
<dbReference type="InterPro" id="IPR036047">
    <property type="entry name" value="F-box-like_dom_sf"/>
</dbReference>
<dbReference type="SUPFAM" id="SSF81383">
    <property type="entry name" value="F-box domain"/>
    <property type="match status" value="1"/>
</dbReference>